<dbReference type="PANTHER" id="PTHR12585:SF70">
    <property type="entry name" value="RAD21_REC8 N TERMINAL DOMAIN PROTEIN (AFU_ORTHOLOGUE AFUA_6G02900)"/>
    <property type="match status" value="1"/>
</dbReference>
<feature type="compositionally biased region" description="Low complexity" evidence="3">
    <location>
        <begin position="176"/>
        <end position="187"/>
    </location>
</feature>
<feature type="region of interest" description="Disordered" evidence="3">
    <location>
        <begin position="681"/>
        <end position="760"/>
    </location>
</feature>
<protein>
    <recommendedName>
        <fullName evidence="4">Rad21/Rec8-like protein N-terminal domain-containing protein</fullName>
    </recommendedName>
</protein>
<dbReference type="InterPro" id="IPR006910">
    <property type="entry name" value="Rad21_Rec8_N"/>
</dbReference>
<feature type="domain" description="Rad21/Rec8-like protein N-terminal" evidence="4">
    <location>
        <begin position="1"/>
        <end position="66"/>
    </location>
</feature>
<feature type="region of interest" description="Disordered" evidence="3">
    <location>
        <begin position="151"/>
        <end position="190"/>
    </location>
</feature>
<keyword evidence="6" id="KW-1185">Reference proteome</keyword>
<feature type="region of interest" description="Disordered" evidence="3">
    <location>
        <begin position="525"/>
        <end position="545"/>
    </location>
</feature>
<proteinExistence type="predicted"/>
<dbReference type="GO" id="GO:0007064">
    <property type="term" value="P:mitotic sister chromatid cohesion"/>
    <property type="evidence" value="ECO:0007669"/>
    <property type="project" value="TreeGrafter"/>
</dbReference>
<feature type="compositionally biased region" description="Polar residues" evidence="3">
    <location>
        <begin position="254"/>
        <end position="267"/>
    </location>
</feature>
<feature type="compositionally biased region" description="Acidic residues" evidence="3">
    <location>
        <begin position="718"/>
        <end position="733"/>
    </location>
</feature>
<dbReference type="InterPro" id="IPR023093">
    <property type="entry name" value="ScpA-like_C"/>
</dbReference>
<feature type="domain" description="Rad21/Rec8-like protein N-terminal" evidence="4">
    <location>
        <begin position="84"/>
        <end position="124"/>
    </location>
</feature>
<dbReference type="AlphaFoldDB" id="A0A9Q9DWN4"/>
<feature type="compositionally biased region" description="Polar residues" evidence="3">
    <location>
        <begin position="161"/>
        <end position="172"/>
    </location>
</feature>
<evidence type="ECO:0000256" key="1">
    <source>
        <dbReference type="ARBA" id="ARBA00004123"/>
    </source>
</evidence>
<dbReference type="Gene3D" id="1.10.10.580">
    <property type="entry name" value="Structural maintenance of chromosome 1. Chain E"/>
    <property type="match status" value="1"/>
</dbReference>
<name>A0A9Q9DWN4_CURCL</name>
<keyword evidence="2" id="KW-0539">Nucleus</keyword>
<dbReference type="GO" id="GO:0003682">
    <property type="term" value="F:chromatin binding"/>
    <property type="evidence" value="ECO:0007669"/>
    <property type="project" value="TreeGrafter"/>
</dbReference>
<evidence type="ECO:0000313" key="6">
    <source>
        <dbReference type="Proteomes" id="UP001056012"/>
    </source>
</evidence>
<dbReference type="CDD" id="cd21789">
    <property type="entry name" value="Rad21_Rec8_M_SpRec8p-like"/>
    <property type="match status" value="1"/>
</dbReference>
<dbReference type="GO" id="GO:0030892">
    <property type="term" value="C:mitotic cohesin complex"/>
    <property type="evidence" value="ECO:0007669"/>
    <property type="project" value="TreeGrafter"/>
</dbReference>
<dbReference type="EMBL" id="CP089279">
    <property type="protein sequence ID" value="USP81145.1"/>
    <property type="molecule type" value="Genomic_DNA"/>
</dbReference>
<accession>A0A9Q9DWN4</accession>
<dbReference type="GO" id="GO:0005634">
    <property type="term" value="C:nucleus"/>
    <property type="evidence" value="ECO:0007669"/>
    <property type="project" value="UniProtKB-SubCell"/>
</dbReference>
<dbReference type="VEuPathDB" id="FungiDB:yc1106_08419"/>
<evidence type="ECO:0000256" key="3">
    <source>
        <dbReference type="SAM" id="MobiDB-lite"/>
    </source>
</evidence>
<dbReference type="OrthoDB" id="5427633at2759"/>
<comment type="subcellular location">
    <subcellularLocation>
        <location evidence="1">Nucleus</location>
    </subcellularLocation>
</comment>
<evidence type="ECO:0000313" key="5">
    <source>
        <dbReference type="EMBL" id="USP81145.1"/>
    </source>
</evidence>
<feature type="region of interest" description="Disordered" evidence="3">
    <location>
        <begin position="234"/>
        <end position="333"/>
    </location>
</feature>
<organism evidence="5 6">
    <name type="scientific">Curvularia clavata</name>
    <dbReference type="NCBI Taxonomy" id="95742"/>
    <lineage>
        <taxon>Eukaryota</taxon>
        <taxon>Fungi</taxon>
        <taxon>Dikarya</taxon>
        <taxon>Ascomycota</taxon>
        <taxon>Pezizomycotina</taxon>
        <taxon>Dothideomycetes</taxon>
        <taxon>Pleosporomycetidae</taxon>
        <taxon>Pleosporales</taxon>
        <taxon>Pleosporineae</taxon>
        <taxon>Pleosporaceae</taxon>
        <taxon>Curvularia</taxon>
    </lineage>
</organism>
<gene>
    <name evidence="5" type="ORF">yc1106_08419</name>
</gene>
<dbReference type="PANTHER" id="PTHR12585">
    <property type="entry name" value="SCC1 / RAD21 FAMILY MEMBER"/>
    <property type="match status" value="1"/>
</dbReference>
<feature type="compositionally biased region" description="Acidic residues" evidence="3">
    <location>
        <begin position="234"/>
        <end position="243"/>
    </location>
</feature>
<feature type="compositionally biased region" description="Basic and acidic residues" evidence="3">
    <location>
        <begin position="271"/>
        <end position="281"/>
    </location>
</feature>
<feature type="compositionally biased region" description="Acidic residues" evidence="3">
    <location>
        <begin position="285"/>
        <end position="300"/>
    </location>
</feature>
<dbReference type="InterPro" id="IPR039781">
    <property type="entry name" value="Rad21/Rec8-like"/>
</dbReference>
<reference evidence="5" key="1">
    <citation type="submission" date="2021-12" db="EMBL/GenBank/DDBJ databases">
        <title>Curvularia clavata genome.</title>
        <authorList>
            <person name="Cao Y."/>
        </authorList>
    </citation>
    <scope>NUCLEOTIDE SEQUENCE</scope>
    <source>
        <strain evidence="5">Yc1106</strain>
    </source>
</reference>
<feature type="compositionally biased region" description="Polar residues" evidence="3">
    <location>
        <begin position="750"/>
        <end position="760"/>
    </location>
</feature>
<evidence type="ECO:0000256" key="2">
    <source>
        <dbReference type="ARBA" id="ARBA00023242"/>
    </source>
</evidence>
<dbReference type="Proteomes" id="UP001056012">
    <property type="component" value="Chromosome 6"/>
</dbReference>
<dbReference type="Pfam" id="PF04825">
    <property type="entry name" value="Rad21_Rec8_N"/>
    <property type="match status" value="2"/>
</dbReference>
<evidence type="ECO:0000259" key="4">
    <source>
        <dbReference type="Pfam" id="PF04825"/>
    </source>
</evidence>
<sequence>MFYSHEILTSRKYGVATVWLVATLGAKSCLKRINRKQIFDVDVSKACQTIVDPAAPLALRLQGNLLQVPHFQDVMYGTVDKHRYGLSRVYQQQCGYVLSDAHNAQLALRAALRTTQDAALDATAGKAGPEQLILQDDPSFLPEFAYPPPELLADLDPNFNPGATHSGDSQPLTPFGSQQSASGSHVGSAGGLILPTSSPVAQSGFRLEGDYATSIVNQNSDMLGVGDTIEIEDPDFTFGDDGEIVQLSPLAPSRGTTRATVSGNAGRSTRIKKEVEEELRTPDQLPDDDMDPGFPGEEDNLPEKPASSSSSISHTDPHSEAVESSESFIAPMRRRRVPRTIPADAVMEMRNKDLADWNANYLNNMKTAARQKAHNRALTQAKKNAEHYVWGSGLGNIGERMIISHGYNPFSMFVGDNLFEAITGISRKVTVLKRDRDSGIDEATQEESRRVRQKTIETEAARGADDDGFPMPLGDGDDDAVELPREAASALDEQLMLSSMPWNMSAFIRGSSAIPFSGRIDMISSASRGRHGSRPISTSPLRGRGQPLPFELQQLASDADLAGDEFVLPGFSSDSPDPEAHPETTSRLRTALSAEGENFITYMAEKISEKSDRAQTDAEFESNINTITFEELLPPRENTRIVACHGLMMILTLGSKGMLDIQQPEHFGDIHLSVSAKAKALQTMETGDGGESGDGSEDNEGIATEPVLPIDSQHVAGEAEERDEEMEDLLGVEEEGHFEEQFAAGHGDQEGNNIDSLYAD</sequence>